<gene>
    <name evidence="2" type="ORF">MW046_04595</name>
</gene>
<evidence type="ECO:0000256" key="1">
    <source>
        <dbReference type="SAM" id="MobiDB-lite"/>
    </source>
</evidence>
<feature type="region of interest" description="Disordered" evidence="1">
    <location>
        <begin position="1"/>
        <end position="37"/>
    </location>
</feature>
<name>A0A8U0A4L8_9EURY</name>
<reference evidence="2" key="1">
    <citation type="submission" date="2022-04" db="EMBL/GenBank/DDBJ databases">
        <title>Halocatena sp. nov., isolated from a salt lake.</title>
        <authorList>
            <person name="Cui H.-L."/>
        </authorList>
    </citation>
    <scope>NUCLEOTIDE SEQUENCE</scope>
    <source>
        <strain evidence="2">AD-1</strain>
    </source>
</reference>
<dbReference type="GeneID" id="71927300"/>
<sequence>MSLVSKEIDRYSKNETELDSSNAHRDVGTTRLSTTASQSGEYALKVESVAEVTRGMQDTIYVPASEAPTKELPEIGFVV</sequence>
<keyword evidence="3" id="KW-1185">Reference proteome</keyword>
<dbReference type="Proteomes" id="UP000831768">
    <property type="component" value="Chromosome"/>
</dbReference>
<evidence type="ECO:0000313" key="2">
    <source>
        <dbReference type="EMBL" id="UPM43729.1"/>
    </source>
</evidence>
<evidence type="ECO:0000313" key="3">
    <source>
        <dbReference type="Proteomes" id="UP000831768"/>
    </source>
</evidence>
<accession>A0A8U0A4L8</accession>
<organism evidence="2 3">
    <name type="scientific">Halocatena salina</name>
    <dbReference type="NCBI Taxonomy" id="2934340"/>
    <lineage>
        <taxon>Archaea</taxon>
        <taxon>Methanobacteriati</taxon>
        <taxon>Methanobacteriota</taxon>
        <taxon>Stenosarchaea group</taxon>
        <taxon>Halobacteria</taxon>
        <taxon>Halobacteriales</taxon>
        <taxon>Natronomonadaceae</taxon>
        <taxon>Halocatena</taxon>
    </lineage>
</organism>
<protein>
    <submittedName>
        <fullName evidence="2">Uncharacterized protein</fullName>
    </submittedName>
</protein>
<proteinExistence type="predicted"/>
<dbReference type="RefSeq" id="WP_247994390.1">
    <property type="nucleotide sequence ID" value="NZ_CP096019.1"/>
</dbReference>
<dbReference type="KEGG" id="haad:MW046_04595"/>
<feature type="compositionally biased region" description="Basic and acidic residues" evidence="1">
    <location>
        <begin position="1"/>
        <end position="28"/>
    </location>
</feature>
<dbReference type="EMBL" id="CP096019">
    <property type="protein sequence ID" value="UPM43729.1"/>
    <property type="molecule type" value="Genomic_DNA"/>
</dbReference>
<dbReference type="AlphaFoldDB" id="A0A8U0A4L8"/>